<dbReference type="PANTHER" id="PTHR33572">
    <property type="entry name" value="SPORE DEVELOPMENT REGULATOR VOSA"/>
    <property type="match status" value="1"/>
</dbReference>
<proteinExistence type="predicted"/>
<evidence type="ECO:0000256" key="6">
    <source>
        <dbReference type="SAM" id="MobiDB-lite"/>
    </source>
</evidence>
<organism evidence="8 9">
    <name type="scientific">Roridomyces roridus</name>
    <dbReference type="NCBI Taxonomy" id="1738132"/>
    <lineage>
        <taxon>Eukaryota</taxon>
        <taxon>Fungi</taxon>
        <taxon>Dikarya</taxon>
        <taxon>Basidiomycota</taxon>
        <taxon>Agaricomycotina</taxon>
        <taxon>Agaricomycetes</taxon>
        <taxon>Agaricomycetidae</taxon>
        <taxon>Agaricales</taxon>
        <taxon>Marasmiineae</taxon>
        <taxon>Mycenaceae</taxon>
        <taxon>Roridomyces</taxon>
    </lineage>
</organism>
<dbReference type="PROSITE" id="PS51821">
    <property type="entry name" value="VELVET"/>
    <property type="match status" value="1"/>
</dbReference>
<evidence type="ECO:0000256" key="3">
    <source>
        <dbReference type="ARBA" id="ARBA00023015"/>
    </source>
</evidence>
<evidence type="ECO:0000256" key="1">
    <source>
        <dbReference type="ARBA" id="ARBA00004123"/>
    </source>
</evidence>
<dbReference type="AlphaFoldDB" id="A0AAD7FZT7"/>
<name>A0AAD7FZT7_9AGAR</name>
<dbReference type="InterPro" id="IPR038491">
    <property type="entry name" value="Velvet_dom_sf"/>
</dbReference>
<dbReference type="GO" id="GO:0030435">
    <property type="term" value="P:sporulation resulting in formation of a cellular spore"/>
    <property type="evidence" value="ECO:0007669"/>
    <property type="project" value="UniProtKB-KW"/>
</dbReference>
<dbReference type="InterPro" id="IPR021740">
    <property type="entry name" value="Velvet"/>
</dbReference>
<dbReference type="EMBL" id="JARKIF010000002">
    <property type="protein sequence ID" value="KAJ7646670.1"/>
    <property type="molecule type" value="Genomic_DNA"/>
</dbReference>
<accession>A0AAD7FZT7</accession>
<evidence type="ECO:0000256" key="4">
    <source>
        <dbReference type="ARBA" id="ARBA00023163"/>
    </source>
</evidence>
<feature type="compositionally biased region" description="Polar residues" evidence="6">
    <location>
        <begin position="244"/>
        <end position="254"/>
    </location>
</feature>
<keyword evidence="9" id="KW-1185">Reference proteome</keyword>
<sequence>MLPRSPLSSVNDFTFEMVIPQMPTTGRASGKSPTGASNDLLPHPIPVVQLLVCNRATKQRVNLPAWLVPKFTLFVYLVQRDDGEQVRFTPDRTAEALSGCHISSLFPVDLDDGSKSLYFAFPDLGVRCSGDYRFKFVLKVDNFDPRDESDADLYASVKYSNEFRIFTSTGYGGVQNATDLTRLLAEWGVHCRIRTKARGTNSAKQSTGVAPRKRSRRAPSSSTSTSTATSNLYSAGGPLPSVSRALTSTWQTPKMSMPRHLRTPPSRDDSTIYSPQPRYPRDRVLPVLSGRFDHGHGQSHSDSNAPRADSKALGGIWSSDVRAW</sequence>
<dbReference type="Pfam" id="PF11754">
    <property type="entry name" value="Velvet"/>
    <property type="match status" value="1"/>
</dbReference>
<feature type="compositionally biased region" description="Low complexity" evidence="6">
    <location>
        <begin position="218"/>
        <end position="230"/>
    </location>
</feature>
<evidence type="ECO:0000259" key="7">
    <source>
        <dbReference type="PROSITE" id="PS51821"/>
    </source>
</evidence>
<dbReference type="PANTHER" id="PTHR33572:SF18">
    <property type="entry name" value="SPORE DEVELOPMENT REGULATOR VOSA"/>
    <property type="match status" value="1"/>
</dbReference>
<dbReference type="GO" id="GO:0005634">
    <property type="term" value="C:nucleus"/>
    <property type="evidence" value="ECO:0007669"/>
    <property type="project" value="UniProtKB-SubCell"/>
</dbReference>
<dbReference type="Proteomes" id="UP001221142">
    <property type="component" value="Unassembled WGS sequence"/>
</dbReference>
<keyword evidence="5" id="KW-0539">Nucleus</keyword>
<evidence type="ECO:0000313" key="9">
    <source>
        <dbReference type="Proteomes" id="UP001221142"/>
    </source>
</evidence>
<evidence type="ECO:0000256" key="2">
    <source>
        <dbReference type="ARBA" id="ARBA00022969"/>
    </source>
</evidence>
<comment type="caution">
    <text evidence="8">The sequence shown here is derived from an EMBL/GenBank/DDBJ whole genome shotgun (WGS) entry which is preliminary data.</text>
</comment>
<keyword evidence="2" id="KW-0749">Sporulation</keyword>
<feature type="region of interest" description="Disordered" evidence="6">
    <location>
        <begin position="196"/>
        <end position="312"/>
    </location>
</feature>
<evidence type="ECO:0000313" key="8">
    <source>
        <dbReference type="EMBL" id="KAJ7646670.1"/>
    </source>
</evidence>
<reference evidence="8" key="1">
    <citation type="submission" date="2023-03" db="EMBL/GenBank/DDBJ databases">
        <title>Massive genome expansion in bonnet fungi (Mycena s.s.) driven by repeated elements and novel gene families across ecological guilds.</title>
        <authorList>
            <consortium name="Lawrence Berkeley National Laboratory"/>
            <person name="Harder C.B."/>
            <person name="Miyauchi S."/>
            <person name="Viragh M."/>
            <person name="Kuo A."/>
            <person name="Thoen E."/>
            <person name="Andreopoulos B."/>
            <person name="Lu D."/>
            <person name="Skrede I."/>
            <person name="Drula E."/>
            <person name="Henrissat B."/>
            <person name="Morin E."/>
            <person name="Kohler A."/>
            <person name="Barry K."/>
            <person name="LaButti K."/>
            <person name="Morin E."/>
            <person name="Salamov A."/>
            <person name="Lipzen A."/>
            <person name="Mereny Z."/>
            <person name="Hegedus B."/>
            <person name="Baldrian P."/>
            <person name="Stursova M."/>
            <person name="Weitz H."/>
            <person name="Taylor A."/>
            <person name="Grigoriev I.V."/>
            <person name="Nagy L.G."/>
            <person name="Martin F."/>
            <person name="Kauserud H."/>
        </authorList>
    </citation>
    <scope>NUCLEOTIDE SEQUENCE</scope>
    <source>
        <strain evidence="8">9284</strain>
    </source>
</reference>
<protein>
    <submittedName>
        <fullName evidence="8">Velvet factor-domain-containing protein</fullName>
    </submittedName>
</protein>
<gene>
    <name evidence="8" type="ORF">FB45DRAFT_1018978</name>
</gene>
<evidence type="ECO:0000256" key="5">
    <source>
        <dbReference type="ARBA" id="ARBA00023242"/>
    </source>
</evidence>
<keyword evidence="4" id="KW-0804">Transcription</keyword>
<comment type="subcellular location">
    <subcellularLocation>
        <location evidence="1">Nucleus</location>
    </subcellularLocation>
</comment>
<dbReference type="InterPro" id="IPR037525">
    <property type="entry name" value="Velvet_dom"/>
</dbReference>
<feature type="domain" description="Velvet" evidence="7">
    <location>
        <begin position="10"/>
        <end position="194"/>
    </location>
</feature>
<dbReference type="Gene3D" id="2.60.40.3960">
    <property type="entry name" value="Velvet domain"/>
    <property type="match status" value="1"/>
</dbReference>
<feature type="compositionally biased region" description="Polar residues" evidence="6">
    <location>
        <begin position="198"/>
        <end position="208"/>
    </location>
</feature>
<keyword evidence="3" id="KW-0805">Transcription regulation</keyword>